<keyword evidence="2" id="KW-1185">Reference proteome</keyword>
<protein>
    <submittedName>
        <fullName evidence="1">Uncharacterized protein</fullName>
    </submittedName>
</protein>
<sequence length="315" mass="35422">KNKLTWDTNNDSLDSFKHAAIAGVRRDDVAVFADHVALYDEMKQVTWHASIPHSGDFAAKNKANINTPDQFTKFLSKCDLACENKCLVFIKQDDPRSVARLAAVIAGLEKTHAKKILHLIGNLARLGNNGRLTFQPRRTQLLKRWRRQPQPTNHCQTNPLHGTVPQSRISKRLDPLCIRIPQPMGYQAPFMYNSYPPHYYGHPPPPMGAQFGYPPSQVSPGQLGGHLYMLAHPPMFASTCTRKLNQSSRRDHRSIFASSIEGGCRSRTVPQIYIRQPLAGSSPKGFKKAHAQALTLRIGRFEHHLKKTRANNNKA</sequence>
<comment type="caution">
    <text evidence="1">The sequence shown here is derived from an EMBL/GenBank/DDBJ whole genome shotgun (WGS) entry which is preliminary data.</text>
</comment>
<organism evidence="1 2">
    <name type="scientific">Puccinia striiformis</name>
    <dbReference type="NCBI Taxonomy" id="27350"/>
    <lineage>
        <taxon>Eukaryota</taxon>
        <taxon>Fungi</taxon>
        <taxon>Dikarya</taxon>
        <taxon>Basidiomycota</taxon>
        <taxon>Pucciniomycotina</taxon>
        <taxon>Pucciniomycetes</taxon>
        <taxon>Pucciniales</taxon>
        <taxon>Pucciniaceae</taxon>
        <taxon>Puccinia</taxon>
    </lineage>
</organism>
<dbReference type="EMBL" id="PKSM01000013">
    <property type="protein sequence ID" value="POW22134.1"/>
    <property type="molecule type" value="Genomic_DNA"/>
</dbReference>
<reference evidence="2" key="2">
    <citation type="journal article" date="2018" name="BMC Genomics">
        <title>Genomic insights into host adaptation between the wheat stripe rust pathogen (Puccinia striiformis f. sp. tritici) and the barley stripe rust pathogen (Puccinia striiformis f. sp. hordei).</title>
        <authorList>
            <person name="Xia C."/>
            <person name="Wang M."/>
            <person name="Yin C."/>
            <person name="Cornejo O.E."/>
            <person name="Hulbert S.H."/>
            <person name="Chen X."/>
        </authorList>
    </citation>
    <scope>NUCLEOTIDE SEQUENCE [LARGE SCALE GENOMIC DNA]</scope>
    <source>
        <strain evidence="2">93TX-2</strain>
    </source>
</reference>
<feature type="non-terminal residue" evidence="1">
    <location>
        <position position="315"/>
    </location>
</feature>
<accession>A0A2S4WK62</accession>
<evidence type="ECO:0000313" key="2">
    <source>
        <dbReference type="Proteomes" id="UP000238274"/>
    </source>
</evidence>
<dbReference type="OrthoDB" id="2498281at2759"/>
<gene>
    <name evidence="1" type="ORF">PSHT_01600</name>
</gene>
<reference evidence="1 2" key="1">
    <citation type="submission" date="2017-12" db="EMBL/GenBank/DDBJ databases">
        <title>Gene loss provides genomic basis for host adaptation in cereal stripe rust fungi.</title>
        <authorList>
            <person name="Xia C."/>
        </authorList>
    </citation>
    <scope>NUCLEOTIDE SEQUENCE [LARGE SCALE GENOMIC DNA]</scope>
    <source>
        <strain evidence="1 2">93TX-2</strain>
    </source>
</reference>
<dbReference type="Proteomes" id="UP000238274">
    <property type="component" value="Unassembled WGS sequence"/>
</dbReference>
<reference evidence="2" key="3">
    <citation type="journal article" date="2018" name="Mol. Plant Microbe Interact.">
        <title>Genome sequence resources for the wheat stripe rust pathogen (Puccinia striiformis f. sp. tritici) and the barley stripe rust pathogen (Puccinia striiformis f. sp. hordei).</title>
        <authorList>
            <person name="Xia C."/>
            <person name="Wang M."/>
            <person name="Yin C."/>
            <person name="Cornejo O.E."/>
            <person name="Hulbert S.H."/>
            <person name="Chen X."/>
        </authorList>
    </citation>
    <scope>NUCLEOTIDE SEQUENCE [LARGE SCALE GENOMIC DNA]</scope>
    <source>
        <strain evidence="2">93TX-2</strain>
    </source>
</reference>
<name>A0A2S4WK62_9BASI</name>
<proteinExistence type="predicted"/>
<dbReference type="VEuPathDB" id="FungiDB:PSTT_10235"/>
<feature type="non-terminal residue" evidence="1">
    <location>
        <position position="1"/>
    </location>
</feature>
<dbReference type="VEuPathDB" id="FungiDB:PSHT_01600"/>
<dbReference type="AlphaFoldDB" id="A0A2S4WK62"/>
<evidence type="ECO:0000313" key="1">
    <source>
        <dbReference type="EMBL" id="POW22134.1"/>
    </source>
</evidence>